<proteinExistence type="predicted"/>
<feature type="compositionally biased region" description="Polar residues" evidence="1">
    <location>
        <begin position="8"/>
        <end position="20"/>
    </location>
</feature>
<evidence type="ECO:0000256" key="1">
    <source>
        <dbReference type="SAM" id="MobiDB-lite"/>
    </source>
</evidence>
<feature type="domain" description="Retrovirus-related Pol polyprotein from transposon TNT 1-94-like beta-barrel" evidence="2">
    <location>
        <begin position="235"/>
        <end position="311"/>
    </location>
</feature>
<protein>
    <recommendedName>
        <fullName evidence="2">Retrovirus-related Pol polyprotein from transposon TNT 1-94-like beta-barrel domain-containing protein</fullName>
    </recommendedName>
</protein>
<dbReference type="Proteomes" id="UP000037035">
    <property type="component" value="Unassembled WGS sequence"/>
</dbReference>
<dbReference type="Pfam" id="PF14223">
    <property type="entry name" value="Retrotran_gag_2"/>
    <property type="match status" value="1"/>
</dbReference>
<dbReference type="AlphaFoldDB" id="A0A0L6UQC2"/>
<dbReference type="EMBL" id="LAVV01009544">
    <property type="protein sequence ID" value="KNZ50417.1"/>
    <property type="molecule type" value="Genomic_DNA"/>
</dbReference>
<name>A0A0L6UQC2_9BASI</name>
<dbReference type="OrthoDB" id="3340343at2759"/>
<evidence type="ECO:0000313" key="4">
    <source>
        <dbReference type="Proteomes" id="UP000037035"/>
    </source>
</evidence>
<organism evidence="3 4">
    <name type="scientific">Puccinia sorghi</name>
    <dbReference type="NCBI Taxonomy" id="27349"/>
    <lineage>
        <taxon>Eukaryota</taxon>
        <taxon>Fungi</taxon>
        <taxon>Dikarya</taxon>
        <taxon>Basidiomycota</taxon>
        <taxon>Pucciniomycotina</taxon>
        <taxon>Pucciniomycetes</taxon>
        <taxon>Pucciniales</taxon>
        <taxon>Pucciniaceae</taxon>
        <taxon>Puccinia</taxon>
    </lineage>
</organism>
<gene>
    <name evidence="3" type="ORF">VP01_4438g2</name>
</gene>
<dbReference type="InterPro" id="IPR054722">
    <property type="entry name" value="PolX-like_BBD"/>
</dbReference>
<evidence type="ECO:0000259" key="2">
    <source>
        <dbReference type="Pfam" id="PF22936"/>
    </source>
</evidence>
<sequence length="522" mass="58782">MSDGEPDTITNQKPSTTAAPSNKMDKPEQTMLKTAIEAILLLTIDNFLTSKKGKLSKSQDVQLQTILTAKLDLSIHANAIDHNNNKDARAIWKSISNYFASSQASNHDWVFEELLCLKFNSGNIPGFITNVRTILARFHEVGIDIPEDIFTYMILEKLPLALENLHVYYNDQQAMGGGSGSKNDPIALLIENSRRCKKNAHNPLSGHSEANCWTLYPEPTVSSLHSSLVQSPSQFILDSGSSAHMLSNSKLFFVLERKKLGVVRTSSGKEKLKIEGIETIQLINELGELFLNQFLYVPDLILNLLLVQCLILDNYQVLFLKNSFEIKQLKSPRSFTSLLVISKKHASCVQFPKSQEDPSILNIVKPQKSLRKRTQIHSHLCGHEIYDQLTYMLDIKAKRIGYYPSVIHSDWGTEFTNGKILSILHNSGMNNCSWNEIACVSSLTLNQISPHKSKKSPFELFDNHTLPLNYFHPIGNKVSYLILPKKSFSKIKPKGLLGRVIGYNDELRSFQILGDRKIVETN</sequence>
<accession>A0A0L6UQC2</accession>
<keyword evidence="4" id="KW-1185">Reference proteome</keyword>
<comment type="caution">
    <text evidence="3">The sequence shown here is derived from an EMBL/GenBank/DDBJ whole genome shotgun (WGS) entry which is preliminary data.</text>
</comment>
<feature type="region of interest" description="Disordered" evidence="1">
    <location>
        <begin position="1"/>
        <end position="26"/>
    </location>
</feature>
<evidence type="ECO:0000313" key="3">
    <source>
        <dbReference type="EMBL" id="KNZ50417.1"/>
    </source>
</evidence>
<reference evidence="3 4" key="1">
    <citation type="submission" date="2015-08" db="EMBL/GenBank/DDBJ databases">
        <title>Next Generation Sequencing and Analysis of the Genome of Puccinia sorghi L Schw, the Causal Agent of Maize Common Rust.</title>
        <authorList>
            <person name="Rochi L."/>
            <person name="Burguener G."/>
            <person name="Darino M."/>
            <person name="Turjanski A."/>
            <person name="Kreff E."/>
            <person name="Dieguez M.J."/>
            <person name="Sacco F."/>
        </authorList>
    </citation>
    <scope>NUCLEOTIDE SEQUENCE [LARGE SCALE GENOMIC DNA]</scope>
    <source>
        <strain evidence="3 4">RO10H11247</strain>
    </source>
</reference>
<dbReference type="VEuPathDB" id="FungiDB:VP01_4438g2"/>
<dbReference type="Pfam" id="PF22936">
    <property type="entry name" value="Pol_BBD"/>
    <property type="match status" value="1"/>
</dbReference>